<dbReference type="AlphaFoldDB" id="A0A2A6RN04"/>
<dbReference type="RefSeq" id="WP_097642888.1">
    <property type="nucleotide sequence ID" value="NZ_NQWI01000012.1"/>
</dbReference>
<evidence type="ECO:0000256" key="9">
    <source>
        <dbReference type="SAM" id="MobiDB-lite"/>
    </source>
</evidence>
<dbReference type="EMBL" id="NQWI01000012">
    <property type="protein sequence ID" value="PDW04305.1"/>
    <property type="molecule type" value="Genomic_DNA"/>
</dbReference>
<organism evidence="11 12">
    <name type="scientific">Candidatus Viridilinea mediisalina</name>
    <dbReference type="NCBI Taxonomy" id="2024553"/>
    <lineage>
        <taxon>Bacteria</taxon>
        <taxon>Bacillati</taxon>
        <taxon>Chloroflexota</taxon>
        <taxon>Chloroflexia</taxon>
        <taxon>Chloroflexales</taxon>
        <taxon>Chloroflexineae</taxon>
        <taxon>Oscillochloridaceae</taxon>
        <taxon>Candidatus Viridilinea</taxon>
    </lineage>
</organism>
<comment type="caution">
    <text evidence="11">The sequence shown here is derived from an EMBL/GenBank/DDBJ whole genome shotgun (WGS) entry which is preliminary data.</text>
</comment>
<comment type="subcellular location">
    <subcellularLocation>
        <location evidence="1">Membrane</location>
        <topology evidence="1">Single-pass membrane protein</topology>
    </subcellularLocation>
</comment>
<evidence type="ECO:0000256" key="7">
    <source>
        <dbReference type="ARBA" id="ARBA00023136"/>
    </source>
</evidence>
<evidence type="ECO:0000256" key="5">
    <source>
        <dbReference type="ARBA" id="ARBA00022989"/>
    </source>
</evidence>
<feature type="compositionally biased region" description="Low complexity" evidence="9">
    <location>
        <begin position="165"/>
        <end position="201"/>
    </location>
</feature>
<dbReference type="GO" id="GO:0016020">
    <property type="term" value="C:membrane"/>
    <property type="evidence" value="ECO:0007669"/>
    <property type="project" value="UniProtKB-SubCell"/>
</dbReference>
<keyword evidence="5 10" id="KW-1133">Transmembrane helix</keyword>
<evidence type="ECO:0000256" key="6">
    <source>
        <dbReference type="ARBA" id="ARBA00023010"/>
    </source>
</evidence>
<dbReference type="Gene3D" id="1.20.5.3310">
    <property type="match status" value="1"/>
</dbReference>
<keyword evidence="8" id="KW-0175">Coiled coil</keyword>
<evidence type="ECO:0008006" key="13">
    <source>
        <dbReference type="Google" id="ProtNLM"/>
    </source>
</evidence>
<feature type="transmembrane region" description="Helical" evidence="10">
    <location>
        <begin position="6"/>
        <end position="23"/>
    </location>
</feature>
<keyword evidence="3 10" id="KW-0812">Transmembrane</keyword>
<feature type="compositionally biased region" description="Basic and acidic residues" evidence="9">
    <location>
        <begin position="152"/>
        <end position="163"/>
    </location>
</feature>
<keyword evidence="12" id="KW-1185">Reference proteome</keyword>
<keyword evidence="4" id="KW-0653">Protein transport</keyword>
<feature type="region of interest" description="Disordered" evidence="9">
    <location>
        <begin position="126"/>
        <end position="235"/>
    </location>
</feature>
<gene>
    <name evidence="11" type="ORF">CJ255_04455</name>
</gene>
<evidence type="ECO:0000256" key="10">
    <source>
        <dbReference type="SAM" id="Phobius"/>
    </source>
</evidence>
<dbReference type="PANTHER" id="PTHR33162:SF1">
    <property type="entry name" value="SEC-INDEPENDENT PROTEIN TRANSLOCASE PROTEIN TATA, CHLOROPLASTIC"/>
    <property type="match status" value="1"/>
</dbReference>
<evidence type="ECO:0000313" key="11">
    <source>
        <dbReference type="EMBL" id="PDW04305.1"/>
    </source>
</evidence>
<keyword evidence="2" id="KW-0813">Transport</keyword>
<dbReference type="GO" id="GO:0015031">
    <property type="term" value="P:protein transport"/>
    <property type="evidence" value="ECO:0007669"/>
    <property type="project" value="UniProtKB-KW"/>
</dbReference>
<proteinExistence type="predicted"/>
<sequence>MEIFNIHLFEFLLIAGLALIIFGPERLPEVGRFLGKQLARFLAWQQQSPEIQVINEVRAELDREIASLRDELVRTRTQLDVSQDVETLRKDLRAMVRLRDDDLTVKLAGNGTQAAETSATVPVATAAPIAPPDSLKAPASKVQRGPKPLPPHADEALQAHEPETEQAALTAEQPAEPAQQAALAAEQPAEPAEGQTPAATEYAHAEAKPEIVPTTPQGTVPTARPSPLRQQQASGVRNTIDEDTFELLQREQALQQQVQAVEATEPRGAEYQQLMQQVALMQNDLHNLTMALQARGLLEADWRQAGVTNDQDRVAQ</sequence>
<keyword evidence="6" id="KW-0811">Translocation</keyword>
<accession>A0A2A6RN04</accession>
<evidence type="ECO:0000256" key="8">
    <source>
        <dbReference type="SAM" id="Coils"/>
    </source>
</evidence>
<dbReference type="InterPro" id="IPR003369">
    <property type="entry name" value="TatA/B/E"/>
</dbReference>
<keyword evidence="7 10" id="KW-0472">Membrane</keyword>
<dbReference type="Proteomes" id="UP000220527">
    <property type="component" value="Unassembled WGS sequence"/>
</dbReference>
<feature type="coiled-coil region" evidence="8">
    <location>
        <begin position="51"/>
        <end position="78"/>
    </location>
</feature>
<dbReference type="Pfam" id="PF02416">
    <property type="entry name" value="TatA_B_E"/>
    <property type="match status" value="1"/>
</dbReference>
<name>A0A2A6RN04_9CHLR</name>
<dbReference type="PANTHER" id="PTHR33162">
    <property type="entry name" value="SEC-INDEPENDENT PROTEIN TRANSLOCASE PROTEIN TATA, CHLOROPLASTIC"/>
    <property type="match status" value="1"/>
</dbReference>
<evidence type="ECO:0000256" key="2">
    <source>
        <dbReference type="ARBA" id="ARBA00022448"/>
    </source>
</evidence>
<evidence type="ECO:0000256" key="1">
    <source>
        <dbReference type="ARBA" id="ARBA00004167"/>
    </source>
</evidence>
<reference evidence="12" key="1">
    <citation type="submission" date="2017-08" db="EMBL/GenBank/DDBJ databases">
        <authorList>
            <person name="Grouzdev D.S."/>
            <person name="Gaisin V.A."/>
            <person name="Rysina M.S."/>
            <person name="Gorlenko V.M."/>
        </authorList>
    </citation>
    <scope>NUCLEOTIDE SEQUENCE [LARGE SCALE GENOMIC DNA]</scope>
    <source>
        <strain evidence="12">Kir15-3F</strain>
    </source>
</reference>
<evidence type="ECO:0000313" key="12">
    <source>
        <dbReference type="Proteomes" id="UP000220527"/>
    </source>
</evidence>
<protein>
    <recommendedName>
        <fullName evidence="13">Sec-independent protein translocase protein TatB homolog</fullName>
    </recommendedName>
</protein>
<evidence type="ECO:0000256" key="3">
    <source>
        <dbReference type="ARBA" id="ARBA00022692"/>
    </source>
</evidence>
<dbReference type="OrthoDB" id="9800908at2"/>
<evidence type="ECO:0000256" key="4">
    <source>
        <dbReference type="ARBA" id="ARBA00022927"/>
    </source>
</evidence>